<proteinExistence type="inferred from homology"/>
<dbReference type="InterPro" id="IPR037524">
    <property type="entry name" value="PA14/GLEYA"/>
</dbReference>
<dbReference type="Proteomes" id="UP000813824">
    <property type="component" value="Unassembled WGS sequence"/>
</dbReference>
<dbReference type="Pfam" id="PF14310">
    <property type="entry name" value="Fn3-like"/>
    <property type="match status" value="1"/>
</dbReference>
<comment type="caution">
    <text evidence="7">The sequence shown here is derived from an EMBL/GenBank/DDBJ whole genome shotgun (WGS) entry which is preliminary data.</text>
</comment>
<comment type="catalytic activity">
    <reaction evidence="1">
        <text>Hydrolysis of terminal, non-reducing beta-D-glucosyl residues with release of beta-D-glucose.</text>
        <dbReference type="EC" id="3.2.1.21"/>
    </reaction>
</comment>
<dbReference type="Pfam" id="PF01915">
    <property type="entry name" value="Glyco_hydro_3_C"/>
    <property type="match status" value="1"/>
</dbReference>
<protein>
    <recommendedName>
        <fullName evidence="3">beta-glucosidase</fullName>
        <ecNumber evidence="3">3.2.1.21</ecNumber>
    </recommendedName>
</protein>
<dbReference type="GO" id="GO:0009251">
    <property type="term" value="P:glucan catabolic process"/>
    <property type="evidence" value="ECO:0007669"/>
    <property type="project" value="TreeGrafter"/>
</dbReference>
<dbReference type="InterPro" id="IPR013783">
    <property type="entry name" value="Ig-like_fold"/>
</dbReference>
<dbReference type="InterPro" id="IPR001764">
    <property type="entry name" value="Glyco_hydro_3_N"/>
</dbReference>
<dbReference type="Gene3D" id="2.60.120.260">
    <property type="entry name" value="Galactose-binding domain-like"/>
    <property type="match status" value="1"/>
</dbReference>
<dbReference type="PRINTS" id="PR00133">
    <property type="entry name" value="GLHYDRLASE3"/>
</dbReference>
<keyword evidence="8" id="KW-1185">Reference proteome</keyword>
<dbReference type="SUPFAM" id="SSF52279">
    <property type="entry name" value="Beta-D-glucan exohydrolase, C-terminal domain"/>
    <property type="match status" value="1"/>
</dbReference>
<gene>
    <name evidence="7" type="ORF">BXZ70DRAFT_1009692</name>
</gene>
<dbReference type="EC" id="3.2.1.21" evidence="3"/>
<reference evidence="7" key="1">
    <citation type="journal article" date="2021" name="New Phytol.">
        <title>Evolutionary innovations through gain and loss of genes in the ectomycorrhizal Boletales.</title>
        <authorList>
            <person name="Wu G."/>
            <person name="Miyauchi S."/>
            <person name="Morin E."/>
            <person name="Kuo A."/>
            <person name="Drula E."/>
            <person name="Varga T."/>
            <person name="Kohler A."/>
            <person name="Feng B."/>
            <person name="Cao Y."/>
            <person name="Lipzen A."/>
            <person name="Daum C."/>
            <person name="Hundley H."/>
            <person name="Pangilinan J."/>
            <person name="Johnson J."/>
            <person name="Barry K."/>
            <person name="LaButti K."/>
            <person name="Ng V."/>
            <person name="Ahrendt S."/>
            <person name="Min B."/>
            <person name="Choi I.G."/>
            <person name="Park H."/>
            <person name="Plett J.M."/>
            <person name="Magnuson J."/>
            <person name="Spatafora J.W."/>
            <person name="Nagy L.G."/>
            <person name="Henrissat B."/>
            <person name="Grigoriev I.V."/>
            <person name="Yang Z.L."/>
            <person name="Xu J."/>
            <person name="Martin F.M."/>
        </authorList>
    </citation>
    <scope>NUCLEOTIDE SEQUENCE</scope>
    <source>
        <strain evidence="7">KKN 215</strain>
    </source>
</reference>
<evidence type="ECO:0000256" key="1">
    <source>
        <dbReference type="ARBA" id="ARBA00000448"/>
    </source>
</evidence>
<dbReference type="InterPro" id="IPR026891">
    <property type="entry name" value="Fn3-like"/>
</dbReference>
<dbReference type="SUPFAM" id="SSF51445">
    <property type="entry name" value="(Trans)glycosidases"/>
    <property type="match status" value="1"/>
</dbReference>
<comment type="similarity">
    <text evidence="2">Belongs to the glycosyl hydrolase 3 family.</text>
</comment>
<name>A0A8K0XNC4_9AGAR</name>
<keyword evidence="5" id="KW-0326">Glycosidase</keyword>
<dbReference type="InterPro" id="IPR011658">
    <property type="entry name" value="PA14_dom"/>
</dbReference>
<dbReference type="FunFam" id="2.60.40.10:FF:000495">
    <property type="entry name" value="Periplasmic beta-glucosidase"/>
    <property type="match status" value="1"/>
</dbReference>
<dbReference type="PANTHER" id="PTHR42715">
    <property type="entry name" value="BETA-GLUCOSIDASE"/>
    <property type="match status" value="1"/>
</dbReference>
<dbReference type="InterPro" id="IPR017853">
    <property type="entry name" value="GH"/>
</dbReference>
<dbReference type="InterPro" id="IPR050288">
    <property type="entry name" value="Cellulose_deg_GH3"/>
</dbReference>
<dbReference type="GO" id="GO:0008422">
    <property type="term" value="F:beta-glucosidase activity"/>
    <property type="evidence" value="ECO:0007669"/>
    <property type="project" value="UniProtKB-EC"/>
</dbReference>
<evidence type="ECO:0000256" key="5">
    <source>
        <dbReference type="ARBA" id="ARBA00023295"/>
    </source>
</evidence>
<dbReference type="InterPro" id="IPR036881">
    <property type="entry name" value="Glyco_hydro_3_C_sf"/>
</dbReference>
<sequence>MSSKTDFDVEKTLSKLTLRERITLLAGRGWWHMEPIKGKVRSLRMSDGPNGVRGTQFFNGTPSSCFPCSTGLASTFDVELAQRIGKALAVECAAKGVHVLLAPTVNTQRSPLGGRGFESFSEDPLLNGKMASHYINGLQSKGVAATIKHFVANDQEFERFSISSEVSHRALREIYMKPFQIAIRESNPWALMTSYNRLNGLHASEHSWLLQDVLREEWGYKGSLMSDWTGTYSTVEAINAGLDLEMPGPSVVRGPALIRALQSEKLFPTDIEVRARKVLELVKYAEASSIEFDKKEASVDNPEMRALLRRAAASSVVILKNSDGLLPIEVTGDNLILQYLHGQKPDMFKFMPSFAVIGPNAKHAMISGGGSAALSPTYMVSPLQGIEEAASHGHSLKDDQVKYSLGLMTQRYTPLVDPHISLPSGSGPGGKFEFWNKSPNDSFLSTGVDLSEKLPDAAWNVSAVSAYAFLADGIPDDKVDEVCWIRWTSVFTPDESGEWMFGLGIAGRGNLFVNNTLVVDLSTEAPQGDLFFGLGTIEKRGKFSVETGKQYTLEVRLSNAEFMQRDAPFTTRGGMRVGAYKYVDEDKGIEEAVRLATVRDVAVLVVGLNHDYESEGFDRPNMDLPGRTNELVTKVLKANPRTIIVVQSGTPVKMPWIKEANTVVQAFYGGNETGHGLADVLFGKVNPSAKLPLTFPKRLRDSPAHPSFSSHAQERGKVHYNEGIFVGYRGFEINDIAPLFPFGFGLSYTTYTYSSLSLPSTTSDGNFTVKFKIKNTGYRDGKEIVQVYVTDVESSLPRPVKELAGFTKVSVNAGEEADAEVTLDVTALSFWESRQGTWIAEKGDFDVIVAASSAKDEKNLLKGRITLTKTITWTGLGPTSAKK</sequence>
<feature type="domain" description="PA14" evidence="6">
    <location>
        <begin position="425"/>
        <end position="593"/>
    </location>
</feature>
<keyword evidence="4 7" id="KW-0378">Hydrolase</keyword>
<accession>A0A8K0XNC4</accession>
<dbReference type="Gene3D" id="3.20.20.300">
    <property type="entry name" value="Glycoside hydrolase, family 3, N-terminal domain"/>
    <property type="match status" value="1"/>
</dbReference>
<evidence type="ECO:0000313" key="7">
    <source>
        <dbReference type="EMBL" id="KAH8096697.1"/>
    </source>
</evidence>
<dbReference type="OrthoDB" id="47059at2759"/>
<dbReference type="Gene3D" id="3.40.50.1700">
    <property type="entry name" value="Glycoside hydrolase family 3 C-terminal domain"/>
    <property type="match status" value="1"/>
</dbReference>
<dbReference type="EMBL" id="JAEVFJ010000023">
    <property type="protein sequence ID" value="KAH8096697.1"/>
    <property type="molecule type" value="Genomic_DNA"/>
</dbReference>
<dbReference type="InterPro" id="IPR036962">
    <property type="entry name" value="Glyco_hydro_3_N_sf"/>
</dbReference>
<evidence type="ECO:0000259" key="6">
    <source>
        <dbReference type="PROSITE" id="PS51820"/>
    </source>
</evidence>
<evidence type="ECO:0000256" key="2">
    <source>
        <dbReference type="ARBA" id="ARBA00005336"/>
    </source>
</evidence>
<evidence type="ECO:0000313" key="8">
    <source>
        <dbReference type="Proteomes" id="UP000813824"/>
    </source>
</evidence>
<dbReference type="Pfam" id="PF00933">
    <property type="entry name" value="Glyco_hydro_3"/>
    <property type="match status" value="1"/>
</dbReference>
<evidence type="ECO:0000256" key="3">
    <source>
        <dbReference type="ARBA" id="ARBA00012744"/>
    </source>
</evidence>
<dbReference type="PROSITE" id="PS51820">
    <property type="entry name" value="PA14"/>
    <property type="match status" value="1"/>
</dbReference>
<dbReference type="Gene3D" id="2.60.40.10">
    <property type="entry name" value="Immunoglobulins"/>
    <property type="match status" value="1"/>
</dbReference>
<organism evidence="7 8">
    <name type="scientific">Cristinia sonorae</name>
    <dbReference type="NCBI Taxonomy" id="1940300"/>
    <lineage>
        <taxon>Eukaryota</taxon>
        <taxon>Fungi</taxon>
        <taxon>Dikarya</taxon>
        <taxon>Basidiomycota</taxon>
        <taxon>Agaricomycotina</taxon>
        <taxon>Agaricomycetes</taxon>
        <taxon>Agaricomycetidae</taxon>
        <taxon>Agaricales</taxon>
        <taxon>Pleurotineae</taxon>
        <taxon>Stephanosporaceae</taxon>
        <taxon>Cristinia</taxon>
    </lineage>
</organism>
<dbReference type="AlphaFoldDB" id="A0A8K0XNC4"/>
<dbReference type="PANTHER" id="PTHR42715:SF3">
    <property type="entry name" value="BETA-GLUCOSIDASE B-RELATED"/>
    <property type="match status" value="1"/>
</dbReference>
<evidence type="ECO:0000256" key="4">
    <source>
        <dbReference type="ARBA" id="ARBA00022801"/>
    </source>
</evidence>
<dbReference type="SMART" id="SM01217">
    <property type="entry name" value="Fn3_like"/>
    <property type="match status" value="1"/>
</dbReference>
<dbReference type="InterPro" id="IPR002772">
    <property type="entry name" value="Glyco_hydro_3_C"/>
</dbReference>
<dbReference type="Pfam" id="PF07691">
    <property type="entry name" value="PA14"/>
    <property type="match status" value="1"/>
</dbReference>